<evidence type="ECO:0000313" key="2">
    <source>
        <dbReference type="Proteomes" id="UP001230156"/>
    </source>
</evidence>
<keyword evidence="2" id="KW-1185">Reference proteome</keyword>
<evidence type="ECO:0000313" key="1">
    <source>
        <dbReference type="EMBL" id="MDQ7251078.1"/>
    </source>
</evidence>
<name>A0ABU0YW19_9PROT</name>
<sequence length="192" mass="20002">MSELARRFTSRRSDMAPGASRMGIASIECWPAAGGGLLVGLADPMLAGDAPLRAPIKTVFLRLDGNGEIRCILPYVTVDAEPSACIRALIAEELAVSEGSVTVDDAASSYGIVDLHPSVEHNLQVLAAATRALLIAAAADNWQIPALACEVQGGKVRSSGRAASYREIAVDAALAAVPRTLQLRCGRPVDIA</sequence>
<dbReference type="InterPro" id="IPR037165">
    <property type="entry name" value="AldOxase/xan_DH_Mopterin-bd_sf"/>
</dbReference>
<gene>
    <name evidence="1" type="ORF">Q8A70_25555</name>
</gene>
<dbReference type="SUPFAM" id="SSF56003">
    <property type="entry name" value="Molybdenum cofactor-binding domain"/>
    <property type="match status" value="1"/>
</dbReference>
<dbReference type="EMBL" id="JAUYVI010000009">
    <property type="protein sequence ID" value="MDQ7251078.1"/>
    <property type="molecule type" value="Genomic_DNA"/>
</dbReference>
<accession>A0ABU0YW19</accession>
<dbReference type="Proteomes" id="UP001230156">
    <property type="component" value="Unassembled WGS sequence"/>
</dbReference>
<dbReference type="RefSeq" id="WP_379961093.1">
    <property type="nucleotide sequence ID" value="NZ_JAUYVI010000009.1"/>
</dbReference>
<protein>
    <submittedName>
        <fullName evidence="1">Uncharacterized protein</fullName>
    </submittedName>
</protein>
<comment type="caution">
    <text evidence="1">The sequence shown here is derived from an EMBL/GenBank/DDBJ whole genome shotgun (WGS) entry which is preliminary data.</text>
</comment>
<reference evidence="2" key="1">
    <citation type="submission" date="2023-08" db="EMBL/GenBank/DDBJ databases">
        <title>Rhodospirillaceae gen. nov., a novel taxon isolated from the Yangtze River Yuezi River estuary sludge.</title>
        <authorList>
            <person name="Ruan L."/>
        </authorList>
    </citation>
    <scope>NUCLEOTIDE SEQUENCE [LARGE SCALE GENOMIC DNA]</scope>
    <source>
        <strain evidence="2">R-7</strain>
    </source>
</reference>
<organism evidence="1 2">
    <name type="scientific">Dongia sedimenti</name>
    <dbReference type="NCBI Taxonomy" id="3064282"/>
    <lineage>
        <taxon>Bacteria</taxon>
        <taxon>Pseudomonadati</taxon>
        <taxon>Pseudomonadota</taxon>
        <taxon>Alphaproteobacteria</taxon>
        <taxon>Rhodospirillales</taxon>
        <taxon>Dongiaceae</taxon>
        <taxon>Dongia</taxon>
    </lineage>
</organism>
<proteinExistence type="predicted"/>
<dbReference type="Gene3D" id="3.30.365.10">
    <property type="entry name" value="Aldehyde oxidase/xanthine dehydrogenase, molybdopterin binding domain"/>
    <property type="match status" value="1"/>
</dbReference>